<dbReference type="Pfam" id="PF07963">
    <property type="entry name" value="N_methyl"/>
    <property type="match status" value="1"/>
</dbReference>
<organism evidence="12 13">
    <name type="scientific">Pseudobdellovibrio exovorus JSS</name>
    <dbReference type="NCBI Taxonomy" id="1184267"/>
    <lineage>
        <taxon>Bacteria</taxon>
        <taxon>Pseudomonadati</taxon>
        <taxon>Bdellovibrionota</taxon>
        <taxon>Bdellovibrionia</taxon>
        <taxon>Bdellovibrionales</taxon>
        <taxon>Pseudobdellovibrionaceae</taxon>
        <taxon>Pseudobdellovibrio</taxon>
    </lineage>
</organism>
<comment type="subcellular location">
    <subcellularLocation>
        <location evidence="1">Cell inner membrane</location>
        <topology evidence="1">Single-pass membrane protein</topology>
    </subcellularLocation>
</comment>
<reference evidence="12 13" key="1">
    <citation type="journal article" date="2013" name="ISME J.">
        <title>By their genes ye shall know them: genomic signatures of predatory bacteria.</title>
        <authorList>
            <person name="Pasternak Z."/>
            <person name="Pietrokovski S."/>
            <person name="Rotem O."/>
            <person name="Gophna U."/>
            <person name="Lurie-Weinberger M.N."/>
            <person name="Jurkevitch E."/>
        </authorList>
    </citation>
    <scope>NUCLEOTIDE SEQUENCE [LARGE SCALE GENOMIC DNA]</scope>
    <source>
        <strain evidence="12 13">JSS</strain>
    </source>
</reference>
<dbReference type="InterPro" id="IPR000983">
    <property type="entry name" value="Bac_GSPG_pilin"/>
</dbReference>
<dbReference type="HOGENOM" id="CLU_1014355_0_0_7"/>
<dbReference type="EMBL" id="CP003537">
    <property type="protein sequence ID" value="AGH95743.1"/>
    <property type="molecule type" value="Genomic_DNA"/>
</dbReference>
<keyword evidence="9 11" id="KW-0472">Membrane</keyword>
<feature type="region of interest" description="Disordered" evidence="10">
    <location>
        <begin position="89"/>
        <end position="125"/>
    </location>
</feature>
<dbReference type="OrthoDB" id="5291005at2"/>
<evidence type="ECO:0000256" key="10">
    <source>
        <dbReference type="SAM" id="MobiDB-lite"/>
    </source>
</evidence>
<sequence length="296" mass="32476">MKPSVQLRSQSGFTLLEVILAVTILASLSILTTQAISRALKSRTKIQAEVDDVSALRDAIRMIRTDINMAFHHRDFEKEINDLANKPATTQRQNPAAPGVPPTPPAGQQATNQPQRQTKREDPTTQFVGADTQLDFVTMNTGRLSSSTLQADFIEVGYSVKNCNNLSTGTSSPCLYRRTQNILDDDVKTGGNDMVMLENVTEFKMRYIGEGKQDWVSTWSSAPNSPDAGTRGKFPDAVEVSLSIEREIDKKQRTFSMQLVIPLHFPNNPPARTGTSANTGNSSGNMLPDTGDGFEQ</sequence>
<dbReference type="KEGG" id="bex:A11Q_1527"/>
<feature type="compositionally biased region" description="Low complexity" evidence="10">
    <location>
        <begin position="106"/>
        <end position="115"/>
    </location>
</feature>
<keyword evidence="8 11" id="KW-1133">Transmembrane helix</keyword>
<dbReference type="GO" id="GO:0015628">
    <property type="term" value="P:protein secretion by the type II secretion system"/>
    <property type="evidence" value="ECO:0007669"/>
    <property type="project" value="InterPro"/>
</dbReference>
<evidence type="ECO:0000313" key="13">
    <source>
        <dbReference type="Proteomes" id="UP000012040"/>
    </source>
</evidence>
<comment type="similarity">
    <text evidence="2">Belongs to the GSP J family.</text>
</comment>
<dbReference type="InterPro" id="IPR010055">
    <property type="entry name" value="T2SS_protein-GspJ"/>
</dbReference>
<feature type="compositionally biased region" description="Polar residues" evidence="10">
    <location>
        <begin position="273"/>
        <end position="285"/>
    </location>
</feature>
<keyword evidence="7 11" id="KW-0812">Transmembrane</keyword>
<proteinExistence type="inferred from homology"/>
<protein>
    <recommendedName>
        <fullName evidence="3">Type II secretion system protein J</fullName>
    </recommendedName>
</protein>
<evidence type="ECO:0000256" key="11">
    <source>
        <dbReference type="SAM" id="Phobius"/>
    </source>
</evidence>
<dbReference type="NCBIfam" id="TIGR02532">
    <property type="entry name" value="IV_pilin_GFxxxE"/>
    <property type="match status" value="1"/>
</dbReference>
<evidence type="ECO:0000256" key="9">
    <source>
        <dbReference type="ARBA" id="ARBA00023136"/>
    </source>
</evidence>
<gene>
    <name evidence="12" type="ORF">A11Q_1527</name>
</gene>
<accession>M4V945</accession>
<name>M4V945_9BACT</name>
<dbReference type="InterPro" id="IPR045584">
    <property type="entry name" value="Pilin-like"/>
</dbReference>
<dbReference type="InterPro" id="IPR012902">
    <property type="entry name" value="N_methyl_site"/>
</dbReference>
<keyword evidence="4" id="KW-1003">Cell membrane</keyword>
<evidence type="ECO:0000256" key="8">
    <source>
        <dbReference type="ARBA" id="ARBA00022989"/>
    </source>
</evidence>
<dbReference type="RefSeq" id="WP_015470233.1">
    <property type="nucleotide sequence ID" value="NC_020813.1"/>
</dbReference>
<keyword evidence="13" id="KW-1185">Reference proteome</keyword>
<dbReference type="GO" id="GO:0005886">
    <property type="term" value="C:plasma membrane"/>
    <property type="evidence" value="ECO:0007669"/>
    <property type="project" value="UniProtKB-SubCell"/>
</dbReference>
<dbReference type="PATRIC" id="fig|1184267.3.peg.1544"/>
<evidence type="ECO:0000256" key="2">
    <source>
        <dbReference type="ARBA" id="ARBA00011084"/>
    </source>
</evidence>
<dbReference type="STRING" id="1184267.A11Q_1527"/>
<evidence type="ECO:0000256" key="6">
    <source>
        <dbReference type="ARBA" id="ARBA00022519"/>
    </source>
</evidence>
<dbReference type="SUPFAM" id="SSF54523">
    <property type="entry name" value="Pili subunits"/>
    <property type="match status" value="1"/>
</dbReference>
<evidence type="ECO:0000313" key="12">
    <source>
        <dbReference type="EMBL" id="AGH95743.1"/>
    </source>
</evidence>
<keyword evidence="5" id="KW-0488">Methylation</keyword>
<dbReference type="InterPro" id="IPR051621">
    <property type="entry name" value="T2SS_protein_J"/>
</dbReference>
<feature type="transmembrane region" description="Helical" evidence="11">
    <location>
        <begin position="12"/>
        <end position="31"/>
    </location>
</feature>
<evidence type="ECO:0000256" key="4">
    <source>
        <dbReference type="ARBA" id="ARBA00022475"/>
    </source>
</evidence>
<dbReference type="GO" id="GO:0015627">
    <property type="term" value="C:type II protein secretion system complex"/>
    <property type="evidence" value="ECO:0007669"/>
    <property type="project" value="InterPro"/>
</dbReference>
<dbReference type="PROSITE" id="PS00409">
    <property type="entry name" value="PROKAR_NTER_METHYL"/>
    <property type="match status" value="1"/>
</dbReference>
<evidence type="ECO:0000256" key="3">
    <source>
        <dbReference type="ARBA" id="ARBA00021539"/>
    </source>
</evidence>
<dbReference type="eggNOG" id="COG4968">
    <property type="taxonomic scope" value="Bacteria"/>
</dbReference>
<dbReference type="AlphaFoldDB" id="M4V945"/>
<dbReference type="Proteomes" id="UP000012040">
    <property type="component" value="Chromosome"/>
</dbReference>
<feature type="region of interest" description="Disordered" evidence="10">
    <location>
        <begin position="266"/>
        <end position="296"/>
    </location>
</feature>
<dbReference type="PANTHER" id="PTHR39583">
    <property type="entry name" value="TYPE II SECRETION SYSTEM PROTEIN J-RELATED"/>
    <property type="match status" value="1"/>
</dbReference>
<dbReference type="PANTHER" id="PTHR39583:SF2">
    <property type="entry name" value="TYPE II SECRETION SYSTEM PROTEIN J"/>
    <property type="match status" value="1"/>
</dbReference>
<dbReference type="Pfam" id="PF11612">
    <property type="entry name" value="T2SSJ"/>
    <property type="match status" value="1"/>
</dbReference>
<evidence type="ECO:0000256" key="7">
    <source>
        <dbReference type="ARBA" id="ARBA00022692"/>
    </source>
</evidence>
<evidence type="ECO:0000256" key="5">
    <source>
        <dbReference type="ARBA" id="ARBA00022481"/>
    </source>
</evidence>
<evidence type="ECO:0000256" key="1">
    <source>
        <dbReference type="ARBA" id="ARBA00004377"/>
    </source>
</evidence>
<keyword evidence="6" id="KW-0997">Cell inner membrane</keyword>
<dbReference type="PRINTS" id="PR00813">
    <property type="entry name" value="BCTERIALGSPG"/>
</dbReference>